<sequence>MRLDLYLSQNALAQSRQKAQELIKSGNVLVNEKVCTKSSYEVQENDSIQVIKESSQWVSRAGDKLEGFLPSLSLELRDKRVLDIGSSTGGFSEVLLSFGVGEIVCVDVGDNQLHPKLRNHPKITFFENTDIREFESEGFELIVCDVSFISLRLIVSKIYELARGDVILLFKPQFEVGRSAKRNKKGVIMDTQEVQKALQDFLELLANMGFVVCKWEKSILKGKSGNEEFFIHIQKQHH</sequence>
<dbReference type="InterPro" id="IPR002942">
    <property type="entry name" value="S4_RNA-bd"/>
</dbReference>
<comment type="similarity">
    <text evidence="2">Belongs to the TlyA family.</text>
</comment>
<dbReference type="Proteomes" id="UP000257045">
    <property type="component" value="Unassembled WGS sequence"/>
</dbReference>
<keyword evidence="6" id="KW-1185">Reference proteome</keyword>
<name>A0A3D8J116_9HELI</name>
<keyword evidence="5" id="KW-0808">Transferase</keyword>
<feature type="domain" description="RNA-binding S4" evidence="4">
    <location>
        <begin position="1"/>
        <end position="66"/>
    </location>
</feature>
<dbReference type="GO" id="GO:0032259">
    <property type="term" value="P:methylation"/>
    <property type="evidence" value="ECO:0007669"/>
    <property type="project" value="UniProtKB-KW"/>
</dbReference>
<evidence type="ECO:0000313" key="5">
    <source>
        <dbReference type="EMBL" id="RDU70910.1"/>
    </source>
</evidence>
<evidence type="ECO:0000256" key="3">
    <source>
        <dbReference type="PROSITE-ProRule" id="PRU00182"/>
    </source>
</evidence>
<dbReference type="SMART" id="SM00363">
    <property type="entry name" value="S4"/>
    <property type="match status" value="1"/>
</dbReference>
<dbReference type="Pfam" id="PF01479">
    <property type="entry name" value="S4"/>
    <property type="match status" value="1"/>
</dbReference>
<dbReference type="InterPro" id="IPR002877">
    <property type="entry name" value="RNA_MeTrfase_FtsJ_dom"/>
</dbReference>
<dbReference type="Gene3D" id="3.10.290.10">
    <property type="entry name" value="RNA-binding S4 domain"/>
    <property type="match status" value="1"/>
</dbReference>
<reference evidence="5 6" key="1">
    <citation type="submission" date="2018-04" db="EMBL/GenBank/DDBJ databases">
        <title>Novel Campyloabacter and Helicobacter Species and Strains.</title>
        <authorList>
            <person name="Mannion A.J."/>
            <person name="Shen Z."/>
            <person name="Fox J.G."/>
        </authorList>
    </citation>
    <scope>NUCLEOTIDE SEQUENCE [LARGE SCALE GENOMIC DNA]</scope>
    <source>
        <strain evidence="5 6">MIT 04-9366</strain>
    </source>
</reference>
<dbReference type="InterPro" id="IPR029063">
    <property type="entry name" value="SAM-dependent_MTases_sf"/>
</dbReference>
<dbReference type="CDD" id="cd02440">
    <property type="entry name" value="AdoMet_MTases"/>
    <property type="match status" value="1"/>
</dbReference>
<dbReference type="CDD" id="cd00165">
    <property type="entry name" value="S4"/>
    <property type="match status" value="1"/>
</dbReference>
<evidence type="ECO:0000256" key="2">
    <source>
        <dbReference type="ARBA" id="ARBA00029460"/>
    </source>
</evidence>
<dbReference type="PROSITE" id="PS50889">
    <property type="entry name" value="S4"/>
    <property type="match status" value="1"/>
</dbReference>
<dbReference type="Pfam" id="PF01728">
    <property type="entry name" value="FtsJ"/>
    <property type="match status" value="1"/>
</dbReference>
<proteinExistence type="inferred from homology"/>
<dbReference type="AlphaFoldDB" id="A0A3D8J116"/>
<dbReference type="GO" id="GO:0003723">
    <property type="term" value="F:RNA binding"/>
    <property type="evidence" value="ECO:0007669"/>
    <property type="project" value="UniProtKB-KW"/>
</dbReference>
<dbReference type="PANTHER" id="PTHR32319:SF0">
    <property type="entry name" value="BACTERIAL HEMOLYSIN-LIKE PROTEIN"/>
    <property type="match status" value="1"/>
</dbReference>
<evidence type="ECO:0000256" key="1">
    <source>
        <dbReference type="ARBA" id="ARBA00022884"/>
    </source>
</evidence>
<dbReference type="GO" id="GO:0008168">
    <property type="term" value="F:methyltransferase activity"/>
    <property type="evidence" value="ECO:0007669"/>
    <property type="project" value="UniProtKB-KW"/>
</dbReference>
<dbReference type="NCBIfam" id="TIGR00478">
    <property type="entry name" value="tly"/>
    <property type="match status" value="1"/>
</dbReference>
<evidence type="ECO:0000313" key="6">
    <source>
        <dbReference type="Proteomes" id="UP000257045"/>
    </source>
</evidence>
<dbReference type="PANTHER" id="PTHR32319">
    <property type="entry name" value="BACTERIAL HEMOLYSIN-LIKE PROTEIN"/>
    <property type="match status" value="1"/>
</dbReference>
<dbReference type="EMBL" id="NXLV01000005">
    <property type="protein sequence ID" value="RDU70910.1"/>
    <property type="molecule type" value="Genomic_DNA"/>
</dbReference>
<comment type="caution">
    <text evidence="5">The sequence shown here is derived from an EMBL/GenBank/DDBJ whole genome shotgun (WGS) entry which is preliminary data.</text>
</comment>
<evidence type="ECO:0000259" key="4">
    <source>
        <dbReference type="SMART" id="SM00363"/>
    </source>
</evidence>
<dbReference type="SUPFAM" id="SSF53335">
    <property type="entry name" value="S-adenosyl-L-methionine-dependent methyltransferases"/>
    <property type="match status" value="1"/>
</dbReference>
<dbReference type="OrthoDB" id="9784736at2"/>
<dbReference type="InterPro" id="IPR036986">
    <property type="entry name" value="S4_RNA-bd_sf"/>
</dbReference>
<dbReference type="SUPFAM" id="SSF55174">
    <property type="entry name" value="Alpha-L RNA-binding motif"/>
    <property type="match status" value="1"/>
</dbReference>
<dbReference type="InterPro" id="IPR047048">
    <property type="entry name" value="TlyA"/>
</dbReference>
<protein>
    <submittedName>
        <fullName evidence="5">TlyA family rRNA (Cytidine-2'-O)-methyltransferase</fullName>
    </submittedName>
</protein>
<keyword evidence="1 3" id="KW-0694">RNA-binding</keyword>
<dbReference type="RefSeq" id="WP_115569399.1">
    <property type="nucleotide sequence ID" value="NZ_NXLV01000005.1"/>
</dbReference>
<organism evidence="5 6">
    <name type="scientific">Helicobacter brantae</name>
    <dbReference type="NCBI Taxonomy" id="375927"/>
    <lineage>
        <taxon>Bacteria</taxon>
        <taxon>Pseudomonadati</taxon>
        <taxon>Campylobacterota</taxon>
        <taxon>Epsilonproteobacteria</taxon>
        <taxon>Campylobacterales</taxon>
        <taxon>Helicobacteraceae</taxon>
        <taxon>Helicobacter</taxon>
    </lineage>
</organism>
<gene>
    <name evidence="5" type="ORF">CQA58_03800</name>
</gene>
<accession>A0A3D8J116</accession>
<dbReference type="Gene3D" id="3.40.50.150">
    <property type="entry name" value="Vaccinia Virus protein VP39"/>
    <property type="match status" value="1"/>
</dbReference>
<dbReference type="InterPro" id="IPR004538">
    <property type="entry name" value="Hemolysin_A/TlyA"/>
</dbReference>
<keyword evidence="5" id="KW-0489">Methyltransferase</keyword>